<sequence>MSSNLPVKALQIINDGFRFFRDHFYQLATLCLPFLFATTLFDFVLARSLRESPMALFAPMMVNLLIYPVYTAALIHLMARRAKGERPTNGALLAAAMQQWAPLFLLKTVLVALIGLGISLLIIPGIWLGVRLAFAEFYLVLFGQRPVDAMRVSFIRTRPHFFLILTLLATTYVPIVLAGIGSDQLLQGLTNNDFFRVLVSTAWSFVGLLVNIVMFRLFMEVVASDDGLRSADALQGEG</sequence>
<keyword evidence="1" id="KW-1133">Transmembrane helix</keyword>
<accession>A0AA41R1L3</accession>
<name>A0AA41R1L3_9BACT</name>
<dbReference type="Proteomes" id="UP001165427">
    <property type="component" value="Unassembled WGS sequence"/>
</dbReference>
<proteinExistence type="predicted"/>
<organism evidence="2 3">
    <name type="scientific">Desulfatitalea alkaliphila</name>
    <dbReference type="NCBI Taxonomy" id="2929485"/>
    <lineage>
        <taxon>Bacteria</taxon>
        <taxon>Pseudomonadati</taxon>
        <taxon>Thermodesulfobacteriota</taxon>
        <taxon>Desulfobacteria</taxon>
        <taxon>Desulfobacterales</taxon>
        <taxon>Desulfosarcinaceae</taxon>
        <taxon>Desulfatitalea</taxon>
    </lineage>
</organism>
<keyword evidence="1" id="KW-0472">Membrane</keyword>
<dbReference type="EMBL" id="JALJRB010000001">
    <property type="protein sequence ID" value="MCJ8499085.1"/>
    <property type="molecule type" value="Genomic_DNA"/>
</dbReference>
<gene>
    <name evidence="2" type="ORF">MRX98_00750</name>
</gene>
<dbReference type="RefSeq" id="WP_246902164.1">
    <property type="nucleotide sequence ID" value="NZ_JALJRB010000001.1"/>
</dbReference>
<dbReference type="AlphaFoldDB" id="A0AA41R1L3"/>
<comment type="caution">
    <text evidence="2">The sequence shown here is derived from an EMBL/GenBank/DDBJ whole genome shotgun (WGS) entry which is preliminary data.</text>
</comment>
<keyword evidence="1" id="KW-0812">Transmembrane</keyword>
<evidence type="ECO:0008006" key="4">
    <source>
        <dbReference type="Google" id="ProtNLM"/>
    </source>
</evidence>
<feature type="transmembrane region" description="Helical" evidence="1">
    <location>
        <begin position="194"/>
        <end position="219"/>
    </location>
</feature>
<evidence type="ECO:0000256" key="1">
    <source>
        <dbReference type="SAM" id="Phobius"/>
    </source>
</evidence>
<feature type="transmembrane region" description="Helical" evidence="1">
    <location>
        <begin position="161"/>
        <end position="182"/>
    </location>
</feature>
<feature type="transmembrane region" description="Helical" evidence="1">
    <location>
        <begin position="24"/>
        <end position="45"/>
    </location>
</feature>
<evidence type="ECO:0000313" key="2">
    <source>
        <dbReference type="EMBL" id="MCJ8499085.1"/>
    </source>
</evidence>
<keyword evidence="3" id="KW-1185">Reference proteome</keyword>
<protein>
    <recommendedName>
        <fullName evidence="4">Glycerophosphoryl diester phosphodiesterase membrane domain-containing protein</fullName>
    </recommendedName>
</protein>
<feature type="transmembrane region" description="Helical" evidence="1">
    <location>
        <begin position="57"/>
        <end position="79"/>
    </location>
</feature>
<evidence type="ECO:0000313" key="3">
    <source>
        <dbReference type="Proteomes" id="UP001165427"/>
    </source>
</evidence>
<reference evidence="2" key="1">
    <citation type="submission" date="2022-04" db="EMBL/GenBank/DDBJ databases">
        <title>Desulfatitalea alkaliphila sp. nov., a novel anaerobic sulfate-reducing bacterium isolated from terrestrial mud volcano, Taman Peninsula, Russia.</title>
        <authorList>
            <person name="Khomyakova M.A."/>
            <person name="Merkel A.Y."/>
            <person name="Slobodkin A.I."/>
        </authorList>
    </citation>
    <scope>NUCLEOTIDE SEQUENCE</scope>
    <source>
        <strain evidence="2">M08but</strain>
    </source>
</reference>